<dbReference type="AlphaFoldDB" id="A0A1F4ZBA0"/>
<feature type="region of interest" description="Disordered" evidence="11">
    <location>
        <begin position="661"/>
        <end position="686"/>
    </location>
</feature>
<dbReference type="Gene3D" id="3.40.50.140">
    <property type="match status" value="1"/>
</dbReference>
<feature type="site" description="Interaction with DNA" evidence="10">
    <location>
        <position position="150"/>
    </location>
</feature>
<keyword evidence="3" id="KW-0479">Metal-binding</keyword>
<dbReference type="Gene3D" id="1.10.460.10">
    <property type="entry name" value="Topoisomerase I, domain 2"/>
    <property type="match status" value="1"/>
</dbReference>
<feature type="site" description="Interaction with DNA" evidence="10">
    <location>
        <position position="154"/>
    </location>
</feature>
<feature type="domain" description="Toprim" evidence="12">
    <location>
        <begin position="1"/>
        <end position="124"/>
    </location>
</feature>
<dbReference type="InterPro" id="IPR006171">
    <property type="entry name" value="TOPRIM_dom"/>
</dbReference>
<dbReference type="GO" id="GO:0006265">
    <property type="term" value="P:DNA topological change"/>
    <property type="evidence" value="ECO:0007669"/>
    <property type="project" value="UniProtKB-UniRule"/>
</dbReference>
<gene>
    <name evidence="10" type="primary">topA</name>
    <name evidence="14" type="ORF">A2989_03090</name>
</gene>
<evidence type="ECO:0000259" key="13">
    <source>
        <dbReference type="PROSITE" id="PS52039"/>
    </source>
</evidence>
<dbReference type="CDD" id="cd00186">
    <property type="entry name" value="TOP1Ac"/>
    <property type="match status" value="1"/>
</dbReference>
<dbReference type="Gene3D" id="3.30.65.10">
    <property type="entry name" value="Bacterial Topoisomerase I, domain 1"/>
    <property type="match status" value="2"/>
</dbReference>
<comment type="function">
    <text evidence="10">Releases the supercoiling and torsional tension of DNA, which is introduced during the DNA replication and transcription, by transiently cleaving and rejoining one strand of the DNA duplex. Introduces a single-strand break via transesterification at a target site in duplex DNA. The scissile phosphodiester is attacked by the catalytic tyrosine of the enzyme, resulting in the formation of a DNA-(5'-phosphotyrosyl)-enzyme intermediate and the expulsion of a 3'-OH DNA strand. The free DNA strand then undergoes passage around the unbroken strand, thus removing DNA supercoils. Finally, in the religation step, the DNA 3'-OH attacks the covalent intermediate to expel the active-site tyrosine and restore the DNA phosphodiester backbone.</text>
</comment>
<dbReference type="InterPro" id="IPR013497">
    <property type="entry name" value="Topo_IA_cen"/>
</dbReference>
<keyword evidence="9 10" id="KW-0413">Isomerase</keyword>
<dbReference type="Pfam" id="PF01751">
    <property type="entry name" value="Toprim"/>
    <property type="match status" value="1"/>
</dbReference>
<feature type="region of interest" description="Interaction with DNA" evidence="10">
    <location>
        <begin position="174"/>
        <end position="179"/>
    </location>
</feature>
<dbReference type="InterPro" id="IPR013826">
    <property type="entry name" value="Topo_IA_cen_sub3"/>
</dbReference>
<dbReference type="PANTHER" id="PTHR42785:SF1">
    <property type="entry name" value="DNA TOPOISOMERASE"/>
    <property type="match status" value="1"/>
</dbReference>
<dbReference type="SMART" id="SM00493">
    <property type="entry name" value="TOPRIM"/>
    <property type="match status" value="1"/>
</dbReference>
<dbReference type="NCBIfam" id="TIGR01051">
    <property type="entry name" value="topA_bact"/>
    <property type="match status" value="1"/>
</dbReference>
<dbReference type="InterPro" id="IPR013824">
    <property type="entry name" value="Topo_IA_cen_sub1"/>
</dbReference>
<name>A0A1F4ZBA0_9BACT</name>
<dbReference type="SUPFAM" id="SSF56712">
    <property type="entry name" value="Prokaryotic type I DNA topoisomerase"/>
    <property type="match status" value="1"/>
</dbReference>
<dbReference type="InterPro" id="IPR023406">
    <property type="entry name" value="Topo_IA_AS"/>
</dbReference>
<dbReference type="InterPro" id="IPR003602">
    <property type="entry name" value="Topo_IA_DNA-bd_dom"/>
</dbReference>
<dbReference type="Gene3D" id="2.70.20.10">
    <property type="entry name" value="Topoisomerase I, domain 3"/>
    <property type="match status" value="1"/>
</dbReference>
<keyword evidence="7 10" id="KW-0799">Topoisomerase</keyword>
<evidence type="ECO:0000256" key="11">
    <source>
        <dbReference type="SAM" id="MobiDB-lite"/>
    </source>
</evidence>
<evidence type="ECO:0000313" key="14">
    <source>
        <dbReference type="EMBL" id="OGD03639.1"/>
    </source>
</evidence>
<dbReference type="PROSITE" id="PS52039">
    <property type="entry name" value="TOPO_IA_2"/>
    <property type="match status" value="1"/>
</dbReference>
<feature type="site" description="Interaction with DNA" evidence="10">
    <location>
        <position position="498"/>
    </location>
</feature>
<comment type="subunit">
    <text evidence="10">Monomer.</text>
</comment>
<dbReference type="Pfam" id="PF01131">
    <property type="entry name" value="Topoisom_bac"/>
    <property type="match status" value="1"/>
</dbReference>
<proteinExistence type="inferred from homology"/>
<evidence type="ECO:0000256" key="5">
    <source>
        <dbReference type="ARBA" id="ARBA00022833"/>
    </source>
</evidence>
<dbReference type="Proteomes" id="UP000177080">
    <property type="component" value="Unassembled WGS sequence"/>
</dbReference>
<dbReference type="InterPro" id="IPR023405">
    <property type="entry name" value="Topo_IA_core_domain"/>
</dbReference>
<evidence type="ECO:0000256" key="2">
    <source>
        <dbReference type="ARBA" id="ARBA00009446"/>
    </source>
</evidence>
<evidence type="ECO:0000256" key="4">
    <source>
        <dbReference type="ARBA" id="ARBA00022771"/>
    </source>
</evidence>
<dbReference type="InterPro" id="IPR005733">
    <property type="entry name" value="TopoI_bac-type"/>
</dbReference>
<evidence type="ECO:0000256" key="10">
    <source>
        <dbReference type="HAMAP-Rule" id="MF_00952"/>
    </source>
</evidence>
<protein>
    <recommendedName>
        <fullName evidence="10">DNA topoisomerase 1</fullName>
        <ecNumber evidence="10">5.6.2.1</ecNumber>
    </recommendedName>
    <alternativeName>
        <fullName evidence="10">DNA topoisomerase I</fullName>
    </alternativeName>
</protein>
<keyword evidence="4" id="KW-0863">Zinc-finger</keyword>
<dbReference type="PROSITE" id="PS00396">
    <property type="entry name" value="TOPO_IA_1"/>
    <property type="match status" value="1"/>
</dbReference>
<evidence type="ECO:0000256" key="3">
    <source>
        <dbReference type="ARBA" id="ARBA00022723"/>
    </source>
</evidence>
<dbReference type="InterPro" id="IPR000380">
    <property type="entry name" value="Topo_IA"/>
</dbReference>
<sequence>MNLVLVESPTKARTLGKFLGTGFDIEATYGHVRDLPKKKMGIEIKRLSDGVMKFEPEYVSTKEQEKKIKDIKRLSDKAEWIYLATDPDREGEAIAFHVAELLKVNKSQAPSPKSQIKRIVFHEITEHAIKEALGHPRGLDMKLVDAQQARRVLDRLVGYKLSPLLWKKIRRGLSAGRVQSVAVRLVVEREREIEAFKPEEYWQIMVDLLKIQEPRNKIQVTLVEKNGEKMKIGNQVEAEKVEGDLRGAGYVVEGVEMKEFKRTPPAPFTTSTLQQAGANKLGWSAKRTMQVAQGLYEEGLITYHRTDSTNIAVEAALAVRQLISDRFGKEYSLEKPRFYKTKSKVAQEAHEAIRPTDVNTTSSHGTPPNLGGVGGSINRDQARLYEMIWRRFVACQMAEVRGTSVKISVVAGQYGLEARGETITFDGWYKVLEKDAEENLLPQVSEGEKLDFVDLTKEQKFTQPPARYNDASLIKALEEMGIGRPSTYAPTLSTIQDRQYVEKIEKRFKPTELGVAVNDFLVANFPREVNYEFTANMEYGLDEVANGDKEWQPLVSDFYGPFEADLKNVEQTVARVKVEVEKTGEKCPECEVGDVVIRIGRFGRFLACSRYPECKYKANYQNKIGMKCPKCSEGDVIVRKTRKGKSFYGCSRYPDCDFASWTKPQVSGQDKKEGGDGQTGKGRAEQ</sequence>
<evidence type="ECO:0000256" key="8">
    <source>
        <dbReference type="ARBA" id="ARBA00023125"/>
    </source>
</evidence>
<evidence type="ECO:0000259" key="12">
    <source>
        <dbReference type="PROSITE" id="PS50880"/>
    </source>
</evidence>
<dbReference type="PROSITE" id="PS50880">
    <property type="entry name" value="TOPRIM"/>
    <property type="match status" value="1"/>
</dbReference>
<dbReference type="GO" id="GO:0005694">
    <property type="term" value="C:chromosome"/>
    <property type="evidence" value="ECO:0007669"/>
    <property type="project" value="InterPro"/>
</dbReference>
<accession>A0A1F4ZBA0</accession>
<dbReference type="STRING" id="1797259.A2989_03090"/>
<dbReference type="Gene3D" id="1.10.290.10">
    <property type="entry name" value="Topoisomerase I, domain 4"/>
    <property type="match status" value="1"/>
</dbReference>
<evidence type="ECO:0000256" key="1">
    <source>
        <dbReference type="ARBA" id="ARBA00000213"/>
    </source>
</evidence>
<dbReference type="InterPro" id="IPR003601">
    <property type="entry name" value="Topo_IA_2"/>
</dbReference>
<evidence type="ECO:0000256" key="9">
    <source>
        <dbReference type="ARBA" id="ARBA00023235"/>
    </source>
</evidence>
<dbReference type="Pfam" id="PF01396">
    <property type="entry name" value="Zn_ribbon_Top1"/>
    <property type="match status" value="2"/>
</dbReference>
<dbReference type="SUPFAM" id="SSF57783">
    <property type="entry name" value="Zinc beta-ribbon"/>
    <property type="match status" value="1"/>
</dbReference>
<dbReference type="InterPro" id="IPR034149">
    <property type="entry name" value="TOPRIM_TopoI"/>
</dbReference>
<organism evidence="14 15">
    <name type="scientific">Candidatus Amesbacteria bacterium RIFCSPLOWO2_01_FULL_48_25</name>
    <dbReference type="NCBI Taxonomy" id="1797259"/>
    <lineage>
        <taxon>Bacteria</taxon>
        <taxon>Candidatus Amesiibacteriota</taxon>
    </lineage>
</organism>
<dbReference type="SMART" id="SM00437">
    <property type="entry name" value="TOP1Ac"/>
    <property type="match status" value="1"/>
</dbReference>
<dbReference type="PANTHER" id="PTHR42785">
    <property type="entry name" value="DNA TOPOISOMERASE, TYPE IA, CORE"/>
    <property type="match status" value="1"/>
</dbReference>
<feature type="active site" description="O-(5'-phospho-DNA)-tyrosine intermediate" evidence="10">
    <location>
        <position position="303"/>
    </location>
</feature>
<evidence type="ECO:0000313" key="15">
    <source>
        <dbReference type="Proteomes" id="UP000177080"/>
    </source>
</evidence>
<reference evidence="14 15" key="1">
    <citation type="journal article" date="2016" name="Nat. Commun.">
        <title>Thousands of microbial genomes shed light on interconnected biogeochemical processes in an aquifer system.</title>
        <authorList>
            <person name="Anantharaman K."/>
            <person name="Brown C.T."/>
            <person name="Hug L.A."/>
            <person name="Sharon I."/>
            <person name="Castelle C.J."/>
            <person name="Probst A.J."/>
            <person name="Thomas B.C."/>
            <person name="Singh A."/>
            <person name="Wilkins M.J."/>
            <person name="Karaoz U."/>
            <person name="Brodie E.L."/>
            <person name="Williams K.H."/>
            <person name="Hubbard S.S."/>
            <person name="Banfield J.F."/>
        </authorList>
    </citation>
    <scope>NUCLEOTIDE SEQUENCE [LARGE SCALE GENOMIC DNA]</scope>
</reference>
<feature type="site" description="Interaction with DNA" evidence="10">
    <location>
        <position position="151"/>
    </location>
</feature>
<feature type="site" description="Interaction with DNA" evidence="10">
    <location>
        <position position="305"/>
    </location>
</feature>
<comment type="similarity">
    <text evidence="2 10">Belongs to the type IA topoisomerase family.</text>
</comment>
<dbReference type="PRINTS" id="PR00417">
    <property type="entry name" value="PRTPISMRASEI"/>
</dbReference>
<dbReference type="EC" id="5.6.2.1" evidence="10"/>
<feature type="site" description="Interaction with DNA" evidence="10">
    <location>
        <position position="159"/>
    </location>
</feature>
<evidence type="ECO:0000256" key="7">
    <source>
        <dbReference type="ARBA" id="ARBA00023029"/>
    </source>
</evidence>
<comment type="catalytic activity">
    <reaction evidence="1 10">
        <text>ATP-independent breakage of single-stranded DNA, followed by passage and rejoining.</text>
        <dbReference type="EC" id="5.6.2.1"/>
    </reaction>
</comment>
<feature type="site" description="Interaction with DNA" evidence="10">
    <location>
        <position position="166"/>
    </location>
</feature>
<dbReference type="HAMAP" id="MF_00952">
    <property type="entry name" value="Topoisom_1_prok"/>
    <property type="match status" value="1"/>
</dbReference>
<comment type="caution">
    <text evidence="14">The sequence shown here is derived from an EMBL/GenBank/DDBJ whole genome shotgun (WGS) entry which is preliminary data.</text>
</comment>
<feature type="domain" description="Topo IA-type catalytic" evidence="13">
    <location>
        <begin position="140"/>
        <end position="566"/>
    </location>
</feature>
<dbReference type="InterPro" id="IPR013825">
    <property type="entry name" value="Topo_IA_cen_sub2"/>
</dbReference>
<dbReference type="GO" id="GO:0003917">
    <property type="term" value="F:DNA topoisomerase type I (single strand cut, ATP-independent) activity"/>
    <property type="evidence" value="ECO:0007669"/>
    <property type="project" value="UniProtKB-UniRule"/>
</dbReference>
<dbReference type="EMBL" id="MEXN01000005">
    <property type="protein sequence ID" value="OGD03639.1"/>
    <property type="molecule type" value="Genomic_DNA"/>
</dbReference>
<dbReference type="GO" id="GO:0008270">
    <property type="term" value="F:zinc ion binding"/>
    <property type="evidence" value="ECO:0007669"/>
    <property type="project" value="UniProtKB-KW"/>
</dbReference>
<dbReference type="InterPro" id="IPR028612">
    <property type="entry name" value="Topoisom_1_IA"/>
</dbReference>
<dbReference type="GO" id="GO:0003677">
    <property type="term" value="F:DNA binding"/>
    <property type="evidence" value="ECO:0007669"/>
    <property type="project" value="UniProtKB-KW"/>
</dbReference>
<keyword evidence="6" id="KW-0460">Magnesium</keyword>
<evidence type="ECO:0000256" key="6">
    <source>
        <dbReference type="ARBA" id="ARBA00022842"/>
    </source>
</evidence>
<dbReference type="CDD" id="cd03363">
    <property type="entry name" value="TOPRIM_TopoIA_TopoI"/>
    <property type="match status" value="1"/>
</dbReference>
<dbReference type="InterPro" id="IPR013498">
    <property type="entry name" value="Topo_IA_Znf"/>
</dbReference>
<keyword evidence="5" id="KW-0862">Zinc</keyword>
<feature type="site" description="Interaction with DNA" evidence="10">
    <location>
        <position position="31"/>
    </location>
</feature>
<keyword evidence="8 10" id="KW-0238">DNA-binding</keyword>
<dbReference type="SMART" id="SM00436">
    <property type="entry name" value="TOP1Bc"/>
    <property type="match status" value="1"/>
</dbReference>